<dbReference type="InterPro" id="IPR051975">
    <property type="entry name" value="mtLSU_mL45"/>
</dbReference>
<evidence type="ECO:0000313" key="5">
    <source>
        <dbReference type="Proteomes" id="UP000238350"/>
    </source>
</evidence>
<dbReference type="STRING" id="45607.A0A2T0FNV8"/>
<evidence type="ECO:0000256" key="2">
    <source>
        <dbReference type="ARBA" id="ARBA00022946"/>
    </source>
</evidence>
<comment type="subcellular location">
    <subcellularLocation>
        <location evidence="1">Mitochondrion</location>
    </subcellularLocation>
</comment>
<dbReference type="PANTHER" id="PTHR28554">
    <property type="entry name" value="39S RIBOSOMAL PROTEIN L45, MITOCHONDRIAL"/>
    <property type="match status" value="1"/>
</dbReference>
<dbReference type="AlphaFoldDB" id="A0A2T0FNV8"/>
<proteinExistence type="predicted"/>
<dbReference type="InterPro" id="IPR024621">
    <property type="entry name" value="Mba1"/>
</dbReference>
<organism evidence="4 5">
    <name type="scientific">Wickerhamiella sorbophila</name>
    <dbReference type="NCBI Taxonomy" id="45607"/>
    <lineage>
        <taxon>Eukaryota</taxon>
        <taxon>Fungi</taxon>
        <taxon>Dikarya</taxon>
        <taxon>Ascomycota</taxon>
        <taxon>Saccharomycotina</taxon>
        <taxon>Dipodascomycetes</taxon>
        <taxon>Dipodascales</taxon>
        <taxon>Trichomonascaceae</taxon>
        <taxon>Wickerhamiella</taxon>
    </lineage>
</organism>
<keyword evidence="5" id="KW-1185">Reference proteome</keyword>
<dbReference type="Pfam" id="PF07961">
    <property type="entry name" value="MBA1"/>
    <property type="match status" value="1"/>
</dbReference>
<reference evidence="4 5" key="1">
    <citation type="submission" date="2017-04" db="EMBL/GenBank/DDBJ databases">
        <title>Genome sequencing of [Candida] sorbophila.</title>
        <authorList>
            <person name="Ahn J.O."/>
        </authorList>
    </citation>
    <scope>NUCLEOTIDE SEQUENCE [LARGE SCALE GENOMIC DNA]</scope>
    <source>
        <strain evidence="4 5">DS02</strain>
    </source>
</reference>
<comment type="caution">
    <text evidence="4">The sequence shown here is derived from an EMBL/GenBank/DDBJ whole genome shotgun (WGS) entry which is preliminary data.</text>
</comment>
<name>A0A2T0FNV8_9ASCO</name>
<sequence length="272" mass="31089">MFRSIWHSTKPSQVISRAVTRSAATTTSPVQFSMDQAGLVTDLYVPPRDLPSWFTNPKARWTALKRRVQLLGVNTYMAVKLRREIGRERFQPLEWKETALLLYQRTNECFVHRDLSGLSKLTSRWVYGPLAARAQKFPKNVRLDWKLEKLTAKPKVLSIIPLSLPDTPTRFVQTLYRIESRQVLSKLNLDTNKVDKVERTVVDNVAFIFDTTKSPAEGRLIGSLFETPVNSPMPDPTLSPGSRTEIIRSMTSRGDIFREPPQYLAIKTEQTA</sequence>
<evidence type="ECO:0000256" key="3">
    <source>
        <dbReference type="ARBA" id="ARBA00023128"/>
    </source>
</evidence>
<dbReference type="Gene3D" id="3.10.450.240">
    <property type="match status" value="1"/>
</dbReference>
<evidence type="ECO:0000256" key="1">
    <source>
        <dbReference type="ARBA" id="ARBA00004173"/>
    </source>
</evidence>
<evidence type="ECO:0000313" key="4">
    <source>
        <dbReference type="EMBL" id="PRT56665.1"/>
    </source>
</evidence>
<dbReference type="Proteomes" id="UP000238350">
    <property type="component" value="Unassembled WGS sequence"/>
</dbReference>
<keyword evidence="4" id="KW-0675">Receptor</keyword>
<protein>
    <submittedName>
        <fullName evidence="4">Inner membrane mitoribosome receptor MBA1, mitochondrial</fullName>
    </submittedName>
</protein>
<gene>
    <name evidence="4" type="ORF">B9G98_04285</name>
</gene>
<keyword evidence="3" id="KW-0496">Mitochondrion</keyword>
<dbReference type="GO" id="GO:0005743">
    <property type="term" value="C:mitochondrial inner membrane"/>
    <property type="evidence" value="ECO:0007669"/>
    <property type="project" value="InterPro"/>
</dbReference>
<dbReference type="GeneID" id="36518033"/>
<dbReference type="OrthoDB" id="19619at2759"/>
<dbReference type="PANTHER" id="PTHR28554:SF1">
    <property type="entry name" value="LARGE RIBOSOMAL SUBUNIT PROTEIN ML45"/>
    <property type="match status" value="1"/>
</dbReference>
<dbReference type="RefSeq" id="XP_024666610.1">
    <property type="nucleotide sequence ID" value="XM_024810842.1"/>
</dbReference>
<keyword evidence="2" id="KW-0809">Transit peptide</keyword>
<dbReference type="EMBL" id="NDIQ01000022">
    <property type="protein sequence ID" value="PRT56665.1"/>
    <property type="molecule type" value="Genomic_DNA"/>
</dbReference>
<dbReference type="GO" id="GO:0032979">
    <property type="term" value="P:protein insertion into mitochondrial inner membrane from matrix"/>
    <property type="evidence" value="ECO:0007669"/>
    <property type="project" value="InterPro"/>
</dbReference>
<accession>A0A2T0FNV8</accession>